<evidence type="ECO:0000256" key="3">
    <source>
        <dbReference type="SAM" id="MobiDB-lite"/>
    </source>
</evidence>
<dbReference type="InterPro" id="IPR038718">
    <property type="entry name" value="SNF2-like_sf"/>
</dbReference>
<evidence type="ECO:0000259" key="4">
    <source>
        <dbReference type="SMART" id="SM00487"/>
    </source>
</evidence>
<dbReference type="InterPro" id="IPR027417">
    <property type="entry name" value="P-loop_NTPase"/>
</dbReference>
<organism evidence="5 6">
    <name type="scientific">Mycena alexandri</name>
    <dbReference type="NCBI Taxonomy" id="1745969"/>
    <lineage>
        <taxon>Eukaryota</taxon>
        <taxon>Fungi</taxon>
        <taxon>Dikarya</taxon>
        <taxon>Basidiomycota</taxon>
        <taxon>Agaricomycotina</taxon>
        <taxon>Agaricomycetes</taxon>
        <taxon>Agaricomycetidae</taxon>
        <taxon>Agaricales</taxon>
        <taxon>Marasmiineae</taxon>
        <taxon>Mycenaceae</taxon>
        <taxon>Mycena</taxon>
    </lineage>
</organism>
<evidence type="ECO:0000256" key="2">
    <source>
        <dbReference type="ARBA" id="ARBA00022840"/>
    </source>
</evidence>
<dbReference type="Pfam" id="PF00176">
    <property type="entry name" value="SNF2-rel_dom"/>
    <property type="match status" value="1"/>
</dbReference>
<keyword evidence="6" id="KW-1185">Reference proteome</keyword>
<gene>
    <name evidence="5" type="ORF">C8F04DRAFT_1183824</name>
</gene>
<feature type="domain" description="Helicase ATP-binding" evidence="4">
    <location>
        <begin position="886"/>
        <end position="1163"/>
    </location>
</feature>
<dbReference type="EMBL" id="JARJCM010000062">
    <property type="protein sequence ID" value="KAJ7033869.1"/>
    <property type="molecule type" value="Genomic_DNA"/>
</dbReference>
<comment type="caution">
    <text evidence="5">The sequence shown here is derived from an EMBL/GenBank/DDBJ whole genome shotgun (WGS) entry which is preliminary data.</text>
</comment>
<protein>
    <recommendedName>
        <fullName evidence="4">Helicase ATP-binding domain-containing protein</fullName>
    </recommendedName>
</protein>
<evidence type="ECO:0000256" key="1">
    <source>
        <dbReference type="ARBA" id="ARBA00022741"/>
    </source>
</evidence>
<dbReference type="InterPro" id="IPR014001">
    <property type="entry name" value="Helicase_ATP-bd"/>
</dbReference>
<reference evidence="5" key="1">
    <citation type="submission" date="2023-03" db="EMBL/GenBank/DDBJ databases">
        <title>Massive genome expansion in bonnet fungi (Mycena s.s.) driven by repeated elements and novel gene families across ecological guilds.</title>
        <authorList>
            <consortium name="Lawrence Berkeley National Laboratory"/>
            <person name="Harder C.B."/>
            <person name="Miyauchi S."/>
            <person name="Viragh M."/>
            <person name="Kuo A."/>
            <person name="Thoen E."/>
            <person name="Andreopoulos B."/>
            <person name="Lu D."/>
            <person name="Skrede I."/>
            <person name="Drula E."/>
            <person name="Henrissat B."/>
            <person name="Morin E."/>
            <person name="Kohler A."/>
            <person name="Barry K."/>
            <person name="LaButti K."/>
            <person name="Morin E."/>
            <person name="Salamov A."/>
            <person name="Lipzen A."/>
            <person name="Mereny Z."/>
            <person name="Hegedus B."/>
            <person name="Baldrian P."/>
            <person name="Stursova M."/>
            <person name="Weitz H."/>
            <person name="Taylor A."/>
            <person name="Grigoriev I.V."/>
            <person name="Nagy L.G."/>
            <person name="Martin F."/>
            <person name="Kauserud H."/>
        </authorList>
    </citation>
    <scope>NUCLEOTIDE SEQUENCE</scope>
    <source>
        <strain evidence="5">CBHHK200</strain>
    </source>
</reference>
<sequence length="1332" mass="148255">MPASQIGGAPTSTYDDRRPREERDDRRPREERDDRRPYAADAHPRMDLTQLVPKKPANRVRADDDEAAGPSNKRRNTSELHGLGAEAVQQQSEDLGEDNARGSKRPREESDEAEVLPWPGEGETVPTALPWTGPYRLRFYIKKSHDEMDTDPDDKKRWRMSTDFYATPFVAKRHPTTADDHTFTIDPNNPDTWIRMPQRIGNSMNARGKQWDFEWSWRVKLLRGKDGRRVGPRPNLGGLMVLIALGFLCTPCQFTSSGLLRDSMRSAGAGAVLPSSRRASVGINSELAAPLRRLTHQDWSRVEPWKLSRSQALRGAASHRASVGVIPSSRRACVGIVLDALRLLGSATPAWLERVLTEQDDGTIPTTTLLRSKTFSCRSITQTSSNAVLRIGIIPSFLENSQNLASTAKASASKTSTSKKSTSKTKHPEGLGYVLYTLIWAGERFLAQQTEDEEDEEEDEDAEDDDDAALPLPPVLRAFADKSFPPLWLPDCPEDCEAWKDHWEELRKKFPRDVEYSNDALKAKFGKSDAETFFATEAVKHGWLTILDTLITSQLESSGHTFRVYYADTGFETSRVAGKYPHVDAWSGDKLEVLRFLFGADVVRQVLPYPLTIWWGYVMSKYVEREKATAGRQRTRYDTLCKKITGLLGENFLMGSDDAAKKFTPRELTQAIKLLRQCSETLEWEILTKDEIKQLSTQLTPVTAESIAGFDGLLTEAAKKHEYVARVLGWMTRMLASCGSKSRLPADIEGEIQAYQREGYQRGQALADSWSDRHREQVERLEAADMELFHDEIQAFVDDWQGRDHSAIDENVMRLLTGGDPERGLSDWLDGGEDLGVESIRKLTLEQLEEMLGSTDGRFPTFRKHVAKEWKDYEDEKDVEILGKTTVFTLRHHQLVAIVAILQRAVNPPPGALSRWPPKQPNVTDASPLALREHWGSLPGHWLADTVGLGKTWTGAGLIAAYMNLYTFSTGGGEGRPMPRILGTEKFKFGPCDEIPNAAHIIVVPGSLLSQWGDQLKRVYRSNAVAIKVIRPAKKHWEKDMEVSPNVAPVNTIFVIGLTTLVRMAKEAGITGSPPEFPAPSMGATGPTVFNKSFAVCIADEAHEFRKGSSAHQAMWAFGDLCLLTVLASATPLIEGLADVHQQARIIRPPGLTSGVDTSLTTQLALVKKIRSQSQPDRAADLEAFMNATTTEAATMTEAATEGGEHADEAQALTAVEKAQRRGVERLIAFSAHFGCFGRGRSLFCRRSPETASIWDFGVIWLFRHLCRFANASAIGVGLAFRPGGGQLSLAFANYPRLKRAYIVPLWSMSNRAAEKSIKTAKRPAYGFLRSM</sequence>
<name>A0AAD6SUC5_9AGAR</name>
<accession>A0AAD6SUC5</accession>
<dbReference type="Gene3D" id="3.40.50.10810">
    <property type="entry name" value="Tandem AAA-ATPase domain"/>
    <property type="match status" value="1"/>
</dbReference>
<keyword evidence="2" id="KW-0067">ATP-binding</keyword>
<feature type="compositionally biased region" description="Acidic residues" evidence="3">
    <location>
        <begin position="450"/>
        <end position="468"/>
    </location>
</feature>
<dbReference type="GO" id="GO:0005524">
    <property type="term" value="F:ATP binding"/>
    <property type="evidence" value="ECO:0007669"/>
    <property type="project" value="InterPro"/>
</dbReference>
<dbReference type="SMART" id="SM00487">
    <property type="entry name" value="DEXDc"/>
    <property type="match status" value="1"/>
</dbReference>
<evidence type="ECO:0000313" key="5">
    <source>
        <dbReference type="EMBL" id="KAJ7033869.1"/>
    </source>
</evidence>
<keyword evidence="1" id="KW-0547">Nucleotide-binding</keyword>
<dbReference type="InterPro" id="IPR000330">
    <property type="entry name" value="SNF2_N"/>
</dbReference>
<dbReference type="SUPFAM" id="SSF52540">
    <property type="entry name" value="P-loop containing nucleoside triphosphate hydrolases"/>
    <property type="match status" value="1"/>
</dbReference>
<proteinExistence type="predicted"/>
<feature type="compositionally biased region" description="Basic and acidic residues" evidence="3">
    <location>
        <begin position="98"/>
        <end position="108"/>
    </location>
</feature>
<dbReference type="Proteomes" id="UP001218188">
    <property type="component" value="Unassembled WGS sequence"/>
</dbReference>
<evidence type="ECO:0000313" key="6">
    <source>
        <dbReference type="Proteomes" id="UP001218188"/>
    </source>
</evidence>
<feature type="region of interest" description="Disordered" evidence="3">
    <location>
        <begin position="1"/>
        <end position="129"/>
    </location>
</feature>
<feature type="region of interest" description="Disordered" evidence="3">
    <location>
        <begin position="448"/>
        <end position="468"/>
    </location>
</feature>
<feature type="compositionally biased region" description="Basic and acidic residues" evidence="3">
    <location>
        <begin position="14"/>
        <end position="46"/>
    </location>
</feature>